<keyword evidence="2" id="KW-1185">Reference proteome</keyword>
<accession>A0A926XYQ9</accession>
<reference evidence="1" key="1">
    <citation type="submission" date="2020-09" db="EMBL/GenBank/DDBJ databases">
        <authorList>
            <person name="Kim M.K."/>
        </authorList>
    </citation>
    <scope>NUCLEOTIDE SEQUENCE</scope>
    <source>
        <strain evidence="1">BT702</strain>
    </source>
</reference>
<dbReference type="RefSeq" id="WP_190888482.1">
    <property type="nucleotide sequence ID" value="NZ_JACWZY010000016.1"/>
</dbReference>
<dbReference type="AlphaFoldDB" id="A0A926XYQ9"/>
<evidence type="ECO:0000313" key="1">
    <source>
        <dbReference type="EMBL" id="MBD2702631.1"/>
    </source>
</evidence>
<gene>
    <name evidence="1" type="ORF">IC229_18435</name>
</gene>
<comment type="caution">
    <text evidence="1">The sequence shown here is derived from an EMBL/GenBank/DDBJ whole genome shotgun (WGS) entry which is preliminary data.</text>
</comment>
<proteinExistence type="predicted"/>
<sequence>MRTYLLLIVGSMVVFACNSEKQGEEYRPLGYYMDQLPTIKLSESGKARARAVWDSIRPLLPVIPYEGKVMYVGVDTTELKRVISPSLRFNYDSLTGPSALTLNITFQREAKGPVGAFWIGEETMVPCSGKIENISIASFYSQIVGPVEEQAILGLINSKFVRVDRKPEKYTITPGQAQAIEKARLGYEALTLLNNHLNKP</sequence>
<evidence type="ECO:0000313" key="2">
    <source>
        <dbReference type="Proteomes" id="UP000598820"/>
    </source>
</evidence>
<dbReference type="Proteomes" id="UP000598820">
    <property type="component" value="Unassembled WGS sequence"/>
</dbReference>
<name>A0A926XYQ9_9BACT</name>
<dbReference type="EMBL" id="JACWZY010000016">
    <property type="protein sequence ID" value="MBD2702631.1"/>
    <property type="molecule type" value="Genomic_DNA"/>
</dbReference>
<organism evidence="1 2">
    <name type="scientific">Spirosoma profusum</name>
    <dbReference type="NCBI Taxonomy" id="2771354"/>
    <lineage>
        <taxon>Bacteria</taxon>
        <taxon>Pseudomonadati</taxon>
        <taxon>Bacteroidota</taxon>
        <taxon>Cytophagia</taxon>
        <taxon>Cytophagales</taxon>
        <taxon>Cytophagaceae</taxon>
        <taxon>Spirosoma</taxon>
    </lineage>
</organism>
<dbReference type="PROSITE" id="PS51257">
    <property type="entry name" value="PROKAR_LIPOPROTEIN"/>
    <property type="match status" value="1"/>
</dbReference>
<protein>
    <submittedName>
        <fullName evidence="1">Uncharacterized protein</fullName>
    </submittedName>
</protein>